<accession>A0A8X6FGA5</accession>
<feature type="chain" id="PRO_5036455492" evidence="2">
    <location>
        <begin position="17"/>
        <end position="98"/>
    </location>
</feature>
<feature type="region of interest" description="Disordered" evidence="1">
    <location>
        <begin position="56"/>
        <end position="98"/>
    </location>
</feature>
<feature type="compositionally biased region" description="Basic and acidic residues" evidence="1">
    <location>
        <begin position="89"/>
        <end position="98"/>
    </location>
</feature>
<evidence type="ECO:0000256" key="2">
    <source>
        <dbReference type="SAM" id="SignalP"/>
    </source>
</evidence>
<evidence type="ECO:0000313" key="4">
    <source>
        <dbReference type="Proteomes" id="UP000887116"/>
    </source>
</evidence>
<feature type="signal peptide" evidence="2">
    <location>
        <begin position="1"/>
        <end position="16"/>
    </location>
</feature>
<dbReference type="AlphaFoldDB" id="A0A8X6FGA5"/>
<comment type="caution">
    <text evidence="3">The sequence shown here is derived from an EMBL/GenBank/DDBJ whole genome shotgun (WGS) entry which is preliminary data.</text>
</comment>
<evidence type="ECO:0000313" key="3">
    <source>
        <dbReference type="EMBL" id="GFQ78761.1"/>
    </source>
</evidence>
<keyword evidence="2" id="KW-0732">Signal</keyword>
<protein>
    <submittedName>
        <fullName evidence="3">Uncharacterized protein</fullName>
    </submittedName>
</protein>
<organism evidence="3 4">
    <name type="scientific">Trichonephila clavata</name>
    <name type="common">Joro spider</name>
    <name type="synonym">Nephila clavata</name>
    <dbReference type="NCBI Taxonomy" id="2740835"/>
    <lineage>
        <taxon>Eukaryota</taxon>
        <taxon>Metazoa</taxon>
        <taxon>Ecdysozoa</taxon>
        <taxon>Arthropoda</taxon>
        <taxon>Chelicerata</taxon>
        <taxon>Arachnida</taxon>
        <taxon>Araneae</taxon>
        <taxon>Araneomorphae</taxon>
        <taxon>Entelegynae</taxon>
        <taxon>Araneoidea</taxon>
        <taxon>Nephilidae</taxon>
        <taxon>Trichonephila</taxon>
    </lineage>
</organism>
<reference evidence="3" key="1">
    <citation type="submission" date="2020-07" db="EMBL/GenBank/DDBJ databases">
        <title>Multicomponent nature underlies the extraordinary mechanical properties of spider dragline silk.</title>
        <authorList>
            <person name="Kono N."/>
            <person name="Nakamura H."/>
            <person name="Mori M."/>
            <person name="Yoshida Y."/>
            <person name="Ohtoshi R."/>
            <person name="Malay A.D."/>
            <person name="Moran D.A.P."/>
            <person name="Tomita M."/>
            <person name="Numata K."/>
            <person name="Arakawa K."/>
        </authorList>
    </citation>
    <scope>NUCLEOTIDE SEQUENCE</scope>
</reference>
<dbReference type="EMBL" id="BMAO01031940">
    <property type="protein sequence ID" value="GFQ78761.1"/>
    <property type="molecule type" value="Genomic_DNA"/>
</dbReference>
<gene>
    <name evidence="3" type="ORF">TNCT_595051</name>
</gene>
<dbReference type="OrthoDB" id="6627023at2759"/>
<proteinExistence type="predicted"/>
<sequence>MKWWWSLVIQMIDICAVNIWRAYQIANPDEKSSLLDVEWRLVILYRSKENRINVEPSRTSRKLTEGKTISTDMQLDPGNHSSSCHLKHNRDVRTVRNK</sequence>
<dbReference type="Proteomes" id="UP000887116">
    <property type="component" value="Unassembled WGS sequence"/>
</dbReference>
<feature type="compositionally biased region" description="Polar residues" evidence="1">
    <location>
        <begin position="67"/>
        <end position="84"/>
    </location>
</feature>
<keyword evidence="4" id="KW-1185">Reference proteome</keyword>
<name>A0A8X6FGA5_TRICU</name>
<evidence type="ECO:0000256" key="1">
    <source>
        <dbReference type="SAM" id="MobiDB-lite"/>
    </source>
</evidence>